<dbReference type="OMA" id="MPHSWES"/>
<dbReference type="Proteomes" id="UP000261620">
    <property type="component" value="Unplaced"/>
</dbReference>
<reference evidence="1" key="1">
    <citation type="submission" date="2025-08" db="UniProtKB">
        <authorList>
            <consortium name="Ensembl"/>
        </authorList>
    </citation>
    <scope>IDENTIFICATION</scope>
</reference>
<evidence type="ECO:0000313" key="1">
    <source>
        <dbReference type="Ensembl" id="ENSMMOP00000006172.1"/>
    </source>
</evidence>
<dbReference type="STRING" id="94237.ENSMMOP00000006172"/>
<dbReference type="AlphaFoldDB" id="A0A3Q3W3G7"/>
<sequence length="157" mass="17943">MVRNYKRKTEHGSAAPDVMLRAVRQVTLANKSIRCTAKDFNVIYRTLARYCKTFTPAEIQSQTAVPTTVVGYKSPRHVFSTELELQLEKYILRSADIYFGLSPTEVRKLAYEFAVDQDLQFPGTLHSLSENQRQLASPELLELVPLTRRMSSLFLTI</sequence>
<evidence type="ECO:0008006" key="3">
    <source>
        <dbReference type="Google" id="ProtNLM"/>
    </source>
</evidence>
<keyword evidence="2" id="KW-1185">Reference proteome</keyword>
<organism evidence="1 2">
    <name type="scientific">Mola mola</name>
    <name type="common">Ocean sunfish</name>
    <name type="synonym">Tetraodon mola</name>
    <dbReference type="NCBI Taxonomy" id="94237"/>
    <lineage>
        <taxon>Eukaryota</taxon>
        <taxon>Metazoa</taxon>
        <taxon>Chordata</taxon>
        <taxon>Craniata</taxon>
        <taxon>Vertebrata</taxon>
        <taxon>Euteleostomi</taxon>
        <taxon>Actinopterygii</taxon>
        <taxon>Neopterygii</taxon>
        <taxon>Teleostei</taxon>
        <taxon>Neoteleostei</taxon>
        <taxon>Acanthomorphata</taxon>
        <taxon>Eupercaria</taxon>
        <taxon>Tetraodontiformes</taxon>
        <taxon>Molidae</taxon>
        <taxon>Mola</taxon>
    </lineage>
</organism>
<protein>
    <recommendedName>
        <fullName evidence="3">HTH psq-type domain-containing protein</fullName>
    </recommendedName>
</protein>
<name>A0A3Q3W3G7_MOLML</name>
<accession>A0A3Q3W3G7</accession>
<proteinExistence type="predicted"/>
<evidence type="ECO:0000313" key="2">
    <source>
        <dbReference type="Proteomes" id="UP000261620"/>
    </source>
</evidence>
<dbReference type="Ensembl" id="ENSMMOT00000006283.1">
    <property type="protein sequence ID" value="ENSMMOP00000006172.1"/>
    <property type="gene ID" value="ENSMMOG00000004829.1"/>
</dbReference>
<reference evidence="1" key="2">
    <citation type="submission" date="2025-09" db="UniProtKB">
        <authorList>
            <consortium name="Ensembl"/>
        </authorList>
    </citation>
    <scope>IDENTIFICATION</scope>
</reference>